<evidence type="ECO:0000256" key="1">
    <source>
        <dbReference type="SAM" id="Phobius"/>
    </source>
</evidence>
<sequence length="284" mass="31950">MTVFKHLFTKLFNLKSKGAYALLLIQCIGVLVLSILTFDNQGAKYMPNGTYLGNINITYFFSGLLAIYLVFVLFFSLVFYLITCIQNERFNRSPTLRLTPISDPLFYLDNMLSSLATMGYYLLLAILPALFVYGLSLFLDPSLRASLGDFLSTIGHYHISEKVVFNCLSTLALIILTMLFGYLFISFLNFSSQAILDFIPGVSSQALLQVIHVLLIIILAWILVKSKNFVMYIITSPLEFIESNGNNTSADLVLVVLVMLVIDAIFMIANTLLISKFFEAREKN</sequence>
<gene>
    <name evidence="2" type="ORF">KIM322_07840</name>
</gene>
<feature type="transmembrane region" description="Helical" evidence="1">
    <location>
        <begin position="252"/>
        <end position="274"/>
    </location>
</feature>
<dbReference type="Proteomes" id="UP001321741">
    <property type="component" value="Chromosome"/>
</dbReference>
<dbReference type="EMBL" id="AP026803">
    <property type="protein sequence ID" value="BDR60523.1"/>
    <property type="molecule type" value="Genomic_DNA"/>
</dbReference>
<organism evidence="2 3">
    <name type="scientific">Lactobacillus xylocopicola</name>
    <dbReference type="NCBI Taxonomy" id="2976676"/>
    <lineage>
        <taxon>Bacteria</taxon>
        <taxon>Bacillati</taxon>
        <taxon>Bacillota</taxon>
        <taxon>Bacilli</taxon>
        <taxon>Lactobacillales</taxon>
        <taxon>Lactobacillaceae</taxon>
        <taxon>Lactobacillus</taxon>
    </lineage>
</organism>
<feature type="transmembrane region" description="Helical" evidence="1">
    <location>
        <begin position="20"/>
        <end position="38"/>
    </location>
</feature>
<proteinExistence type="predicted"/>
<feature type="transmembrane region" description="Helical" evidence="1">
    <location>
        <begin position="58"/>
        <end position="82"/>
    </location>
</feature>
<name>A0ABN6SLM0_9LACO</name>
<feature type="transmembrane region" description="Helical" evidence="1">
    <location>
        <begin position="120"/>
        <end position="139"/>
    </location>
</feature>
<accession>A0ABN6SLM0</accession>
<feature type="transmembrane region" description="Helical" evidence="1">
    <location>
        <begin position="206"/>
        <end position="224"/>
    </location>
</feature>
<keyword evidence="1" id="KW-1133">Transmembrane helix</keyword>
<dbReference type="RefSeq" id="WP_317636783.1">
    <property type="nucleotide sequence ID" value="NZ_AP026803.1"/>
</dbReference>
<evidence type="ECO:0000313" key="2">
    <source>
        <dbReference type="EMBL" id="BDR60523.1"/>
    </source>
</evidence>
<reference evidence="2 3" key="1">
    <citation type="journal article" date="2023" name="Microbiol. Spectr.">
        <title>Symbiosis of Carpenter Bees with Uncharacterized Lactic Acid Bacteria Showing NAD Auxotrophy.</title>
        <authorList>
            <person name="Kawasaki S."/>
            <person name="Ozawa K."/>
            <person name="Mori T."/>
            <person name="Yamamoto A."/>
            <person name="Ito M."/>
            <person name="Ohkuma M."/>
            <person name="Sakamoto M."/>
            <person name="Matsutani M."/>
        </authorList>
    </citation>
    <scope>NUCLEOTIDE SEQUENCE [LARGE SCALE GENOMIC DNA]</scope>
    <source>
        <strain evidence="2 3">Kim32-2</strain>
    </source>
</reference>
<keyword evidence="1" id="KW-0472">Membrane</keyword>
<evidence type="ECO:0008006" key="4">
    <source>
        <dbReference type="Google" id="ProtNLM"/>
    </source>
</evidence>
<evidence type="ECO:0000313" key="3">
    <source>
        <dbReference type="Proteomes" id="UP001321741"/>
    </source>
</evidence>
<keyword evidence="3" id="KW-1185">Reference proteome</keyword>
<keyword evidence="1" id="KW-0812">Transmembrane</keyword>
<feature type="transmembrane region" description="Helical" evidence="1">
    <location>
        <begin position="163"/>
        <end position="185"/>
    </location>
</feature>
<protein>
    <recommendedName>
        <fullName evidence="4">ABC transporter permease</fullName>
    </recommendedName>
</protein>